<evidence type="ECO:0000259" key="6">
    <source>
        <dbReference type="PROSITE" id="PS00715"/>
    </source>
</evidence>
<proteinExistence type="predicted"/>
<evidence type="ECO:0000313" key="8">
    <source>
        <dbReference type="Proteomes" id="UP000643810"/>
    </source>
</evidence>
<dbReference type="EMBL" id="JACOPG010000004">
    <property type="protein sequence ID" value="MBC5687153.1"/>
    <property type="molecule type" value="Genomic_DNA"/>
</dbReference>
<accession>A0ABR7GIP3</accession>
<keyword evidence="1" id="KW-0805">Transcription regulation</keyword>
<dbReference type="RefSeq" id="WP_118281912.1">
    <property type="nucleotide sequence ID" value="NZ_JACOPG010000004.1"/>
</dbReference>
<dbReference type="InterPro" id="IPR036388">
    <property type="entry name" value="WH-like_DNA-bd_sf"/>
</dbReference>
<dbReference type="InterPro" id="IPR014284">
    <property type="entry name" value="RNA_pol_sigma-70_dom"/>
</dbReference>
<evidence type="ECO:0000256" key="1">
    <source>
        <dbReference type="ARBA" id="ARBA00023015"/>
    </source>
</evidence>
<dbReference type="PANTHER" id="PTHR30385:SF1">
    <property type="entry name" value="RNA POLYMERASE SIGMA-H FACTOR"/>
    <property type="match status" value="1"/>
</dbReference>
<sequence>MDRYDEMTDEVLVAAYRAGDFAAMEHLCKKYQKVVSAYGKKFFIKGSEEQDVVQEGMVGLFKAIQDYDPQTQVSFSHFARLCISRQIYKAIEAADRKKNQPLNSYVSIFDSEDEESPNRQIIENILADDVQNPENVWIDAEKTEQIVEQIIKNLSKMELEVFFYMVQGLDYHTIAVKMDKTEKNIDNAIQRIRQKVRRILA</sequence>
<organism evidence="7 8">
    <name type="scientific">Roseburia lenta</name>
    <dbReference type="NCBI Taxonomy" id="2763061"/>
    <lineage>
        <taxon>Bacteria</taxon>
        <taxon>Bacillati</taxon>
        <taxon>Bacillota</taxon>
        <taxon>Clostridia</taxon>
        <taxon>Lachnospirales</taxon>
        <taxon>Lachnospiraceae</taxon>
        <taxon>Roseburia</taxon>
    </lineage>
</organism>
<dbReference type="PROSITE" id="PS00715">
    <property type="entry name" value="SIGMA70_1"/>
    <property type="match status" value="1"/>
</dbReference>
<evidence type="ECO:0000256" key="4">
    <source>
        <dbReference type="ARBA" id="ARBA00023163"/>
    </source>
</evidence>
<dbReference type="InterPro" id="IPR013325">
    <property type="entry name" value="RNA_pol_sigma_r2"/>
</dbReference>
<keyword evidence="5" id="KW-0175">Coiled coil</keyword>
<dbReference type="InterPro" id="IPR013324">
    <property type="entry name" value="RNA_pol_sigma_r3/r4-like"/>
</dbReference>
<dbReference type="Pfam" id="PF04542">
    <property type="entry name" value="Sigma70_r2"/>
    <property type="match status" value="1"/>
</dbReference>
<evidence type="ECO:0000256" key="5">
    <source>
        <dbReference type="SAM" id="Coils"/>
    </source>
</evidence>
<dbReference type="PANTHER" id="PTHR30385">
    <property type="entry name" value="SIGMA FACTOR F FLAGELLAR"/>
    <property type="match status" value="1"/>
</dbReference>
<dbReference type="InterPro" id="IPR007627">
    <property type="entry name" value="RNA_pol_sigma70_r2"/>
</dbReference>
<feature type="coiled-coil region" evidence="5">
    <location>
        <begin position="140"/>
        <end position="198"/>
    </location>
</feature>
<keyword evidence="3" id="KW-0238">DNA-binding</keyword>
<keyword evidence="4" id="KW-0804">Transcription</keyword>
<feature type="domain" description="RNA polymerase sigma-70" evidence="6">
    <location>
        <begin position="51"/>
        <end position="64"/>
    </location>
</feature>
<reference evidence="7 8" key="1">
    <citation type="submission" date="2020-08" db="EMBL/GenBank/DDBJ databases">
        <title>Genome public.</title>
        <authorList>
            <person name="Liu C."/>
            <person name="Sun Q."/>
        </authorList>
    </citation>
    <scope>NUCLEOTIDE SEQUENCE [LARGE SCALE GENOMIC DNA]</scope>
    <source>
        <strain evidence="7 8">NSJ-9</strain>
    </source>
</reference>
<dbReference type="SUPFAM" id="SSF88946">
    <property type="entry name" value="Sigma2 domain of RNA polymerase sigma factors"/>
    <property type="match status" value="1"/>
</dbReference>
<comment type="caution">
    <text evidence="7">The sequence shown here is derived from an EMBL/GenBank/DDBJ whole genome shotgun (WGS) entry which is preliminary data.</text>
</comment>
<dbReference type="PIRSF" id="PIRSF002939">
    <property type="entry name" value="RNA_polymerase_sigma-H_factor"/>
    <property type="match status" value="1"/>
</dbReference>
<dbReference type="InterPro" id="IPR000943">
    <property type="entry name" value="RNA_pol_sigma70"/>
</dbReference>
<dbReference type="SUPFAM" id="SSF88659">
    <property type="entry name" value="Sigma3 and sigma4 domains of RNA polymerase sigma factors"/>
    <property type="match status" value="1"/>
</dbReference>
<dbReference type="NCBIfam" id="TIGR02937">
    <property type="entry name" value="sigma70-ECF"/>
    <property type="match status" value="1"/>
</dbReference>
<keyword evidence="2" id="KW-0731">Sigma factor</keyword>
<dbReference type="Gene3D" id="1.20.120.1810">
    <property type="match status" value="1"/>
</dbReference>
<evidence type="ECO:0000256" key="2">
    <source>
        <dbReference type="ARBA" id="ARBA00023082"/>
    </source>
</evidence>
<evidence type="ECO:0000313" key="7">
    <source>
        <dbReference type="EMBL" id="MBC5687153.1"/>
    </source>
</evidence>
<dbReference type="InterPro" id="IPR016371">
    <property type="entry name" value="RNA_pol_sigma-H_factor"/>
</dbReference>
<evidence type="ECO:0000256" key="3">
    <source>
        <dbReference type="ARBA" id="ARBA00023125"/>
    </source>
</evidence>
<dbReference type="Gene3D" id="1.10.10.10">
    <property type="entry name" value="Winged helix-like DNA-binding domain superfamily/Winged helix DNA-binding domain"/>
    <property type="match status" value="1"/>
</dbReference>
<protein>
    <submittedName>
        <fullName evidence="7">Sigma-70 family RNA polymerase sigma factor</fullName>
    </submittedName>
</protein>
<name>A0ABR7GIP3_9FIRM</name>
<dbReference type="Proteomes" id="UP000643810">
    <property type="component" value="Unassembled WGS sequence"/>
</dbReference>
<keyword evidence="8" id="KW-1185">Reference proteome</keyword>
<gene>
    <name evidence="7" type="ORF">H8R94_11165</name>
</gene>